<proteinExistence type="predicted"/>
<organism evidence="2">
    <name type="scientific">hydrothermal vent metagenome</name>
    <dbReference type="NCBI Taxonomy" id="652676"/>
    <lineage>
        <taxon>unclassified sequences</taxon>
        <taxon>metagenomes</taxon>
        <taxon>ecological metagenomes</taxon>
    </lineage>
</organism>
<dbReference type="EMBL" id="UOEC01000003">
    <property type="protein sequence ID" value="VAV86402.1"/>
    <property type="molecule type" value="Genomic_DNA"/>
</dbReference>
<sequence>MNRLPTNSKIDHMKQQARRLRLALAEQGNPVSHSKTLEMVALQHGYKDWNTLYAGLGNNSPDSPVSLGEQVKGRYLGQKFAGKVTGVQAMNTQARFRVTILFDDAVDVVSFDSFSSFRKRVTCIVDRTGRTFEKTSNGLPQLEFR</sequence>
<dbReference type="Pfam" id="PF20066">
    <property type="entry name" value="Glyoxalase_8"/>
    <property type="match status" value="1"/>
</dbReference>
<feature type="domain" description="Glyoxalase-related protein" evidence="1">
    <location>
        <begin position="8"/>
        <end position="143"/>
    </location>
</feature>
<gene>
    <name evidence="2" type="ORF">MNBD_ALPHA08-2108</name>
</gene>
<name>A0A3B0R1K4_9ZZZZ</name>
<evidence type="ECO:0000313" key="2">
    <source>
        <dbReference type="EMBL" id="VAV86402.1"/>
    </source>
</evidence>
<protein>
    <recommendedName>
        <fullName evidence="1">Glyoxalase-related protein domain-containing protein</fullName>
    </recommendedName>
</protein>
<accession>A0A3B0R1K4</accession>
<evidence type="ECO:0000259" key="1">
    <source>
        <dbReference type="Pfam" id="PF20066"/>
    </source>
</evidence>
<dbReference type="InterPro" id="IPR045517">
    <property type="entry name" value="Glyoxalase_8"/>
</dbReference>
<dbReference type="AlphaFoldDB" id="A0A3B0R1K4"/>
<reference evidence="2" key="1">
    <citation type="submission" date="2018-06" db="EMBL/GenBank/DDBJ databases">
        <authorList>
            <person name="Zhirakovskaya E."/>
        </authorList>
    </citation>
    <scope>NUCLEOTIDE SEQUENCE</scope>
</reference>